<keyword evidence="2" id="KW-0677">Repeat</keyword>
<evidence type="ECO:0000259" key="7">
    <source>
        <dbReference type="PROSITE" id="PS50013"/>
    </source>
</evidence>
<dbReference type="SUPFAM" id="SSF54160">
    <property type="entry name" value="Chromo domain-like"/>
    <property type="match status" value="1"/>
</dbReference>
<keyword evidence="4" id="KW-0539">Nucleus</keyword>
<dbReference type="Gene3D" id="1.25.40.20">
    <property type="entry name" value="Ankyrin repeat-containing domain"/>
    <property type="match status" value="1"/>
</dbReference>
<feature type="compositionally biased region" description="Basic and acidic residues" evidence="6">
    <location>
        <begin position="478"/>
        <end position="516"/>
    </location>
</feature>
<reference evidence="8" key="1">
    <citation type="submission" date="2022-12" db="EMBL/GenBank/DDBJ databases">
        <authorList>
            <person name="Alioto T."/>
            <person name="Alioto T."/>
            <person name="Gomez Garrido J."/>
        </authorList>
    </citation>
    <scope>NUCLEOTIDE SEQUENCE</scope>
</reference>
<organism evidence="8 9">
    <name type="scientific">Podarcis lilfordi</name>
    <name type="common">Lilford's wall lizard</name>
    <dbReference type="NCBI Taxonomy" id="74358"/>
    <lineage>
        <taxon>Eukaryota</taxon>
        <taxon>Metazoa</taxon>
        <taxon>Chordata</taxon>
        <taxon>Craniata</taxon>
        <taxon>Vertebrata</taxon>
        <taxon>Euteleostomi</taxon>
        <taxon>Lepidosauria</taxon>
        <taxon>Squamata</taxon>
        <taxon>Bifurcata</taxon>
        <taxon>Unidentata</taxon>
        <taxon>Episquamata</taxon>
        <taxon>Laterata</taxon>
        <taxon>Lacertibaenia</taxon>
        <taxon>Lacertidae</taxon>
        <taxon>Podarcis</taxon>
    </lineage>
</organism>
<evidence type="ECO:0000313" key="8">
    <source>
        <dbReference type="EMBL" id="CAI5773207.1"/>
    </source>
</evidence>
<dbReference type="Gene3D" id="2.40.50.40">
    <property type="match status" value="1"/>
</dbReference>
<dbReference type="InterPro" id="IPR002110">
    <property type="entry name" value="Ankyrin_rpt"/>
</dbReference>
<feature type="domain" description="Chromo" evidence="7">
    <location>
        <begin position="47"/>
        <end position="106"/>
    </location>
</feature>
<dbReference type="PROSITE" id="PS50088">
    <property type="entry name" value="ANK_REPEAT"/>
    <property type="match status" value="3"/>
</dbReference>
<keyword evidence="9" id="KW-1185">Reference proteome</keyword>
<feature type="compositionally biased region" description="Basic and acidic residues" evidence="6">
    <location>
        <begin position="101"/>
        <end position="111"/>
    </location>
</feature>
<gene>
    <name evidence="8" type="ORF">PODLI_1B017383</name>
</gene>
<feature type="compositionally biased region" description="Gly residues" evidence="6">
    <location>
        <begin position="25"/>
        <end position="37"/>
    </location>
</feature>
<evidence type="ECO:0000256" key="4">
    <source>
        <dbReference type="ARBA" id="ARBA00023242"/>
    </source>
</evidence>
<feature type="compositionally biased region" description="Basic and acidic residues" evidence="6">
    <location>
        <begin position="397"/>
        <end position="412"/>
    </location>
</feature>
<dbReference type="SMART" id="SM00298">
    <property type="entry name" value="CHROMO"/>
    <property type="match status" value="1"/>
</dbReference>
<feature type="compositionally biased region" description="Basic and acidic residues" evidence="6">
    <location>
        <begin position="148"/>
        <end position="160"/>
    </location>
</feature>
<feature type="compositionally biased region" description="Basic and acidic residues" evidence="6">
    <location>
        <begin position="375"/>
        <end position="384"/>
    </location>
</feature>
<dbReference type="SMART" id="SM00248">
    <property type="entry name" value="ANK"/>
    <property type="match status" value="4"/>
</dbReference>
<evidence type="ECO:0000256" key="3">
    <source>
        <dbReference type="ARBA" id="ARBA00023043"/>
    </source>
</evidence>
<evidence type="ECO:0000256" key="5">
    <source>
        <dbReference type="PROSITE-ProRule" id="PRU00023"/>
    </source>
</evidence>
<dbReference type="PRINTS" id="PR00504">
    <property type="entry name" value="CHROMODOMAIN"/>
</dbReference>
<comment type="subcellular location">
    <subcellularLocation>
        <location evidence="1">Nucleus</location>
    </subcellularLocation>
</comment>
<sequence>MAAAVVSGAEEEEAAAAKKEKAAAGGEGAGTTAGGGGDSDEDDEDVYEVEKILDVKTEDGKILYKVRWKGYSPDDDTWEPEEHLEDCREVLLEFRKKIVDSKPKPAKKEIQKLPLNDDLFEADSEADSDWQSDTKGDMSPKKKKKKYKEKEDKSQDEMQKKKSKSAKGKEKPALECENSSDSLASDSKPKKRTSDSKEDTKDSKKQRREELKDTSKKKGEIKDGKKKMKEEPKENKSLQKGKFSTQQLDAESSMLEDLFSEAADFKTPDFDSDSSGEKQKTSAGKDPLEEENAPWVSAWQLDSSASSDDSSEVRVRRKKKKHIKSEQPEDSRKVDKNLERKNAHKKQKMADKVKAETDNKRPATPAPLQKGVKLSADERGRKSTDSTGEVSSNSKLKIKETKLSPSHAKDVSLKSTAVESKEKNVNSRADEEKVKERSFQHSIGENVFEKFILDSEYSKGGNTDSKKNIFKSEPNTDDIPKERSTLSKEKEAKKSESKEKLLKRLVSEKEEKGKKDVKGLKSLKEVKCALGGFSISSEEKNEYVDNRKREESGQDYRSSEAFKSKDKQPYSRSTRDETDTWAYIAAEGDHDVIEDNSDAKQQTVNLGMDMQLERLTLEDFQKHLDGEDENDSAAEAISSAQLRDAVKNGQYSTVKMALNSNEEYNLDQEDASGMTLVMLAAAGGHDDIIRLLIRKGAKVNCKQKNGTTALILAAEKNNLTTAAILLEAGAYVNLQQNNGETALMKACRRGNYDLVRLMIESGADCNISSKHQTSALHFAKQYNNLQVQELLTSHLATLSRVAEDTIKEYFEARLILMEPVLDIACHRLCEGPDYSSEFTYKPPQNVPEGSGILLFIFHANFCGKLVAARLCGPCGVQAVVLNDKFQFPVFLPHRAFHPSWNEHFSSRMFQDSHFIYSFSPIPGLNKLFIRLVEAPTAKVKLLIGAYRVQLP</sequence>
<dbReference type="InterPro" id="IPR023779">
    <property type="entry name" value="Chromodomain_CS"/>
</dbReference>
<dbReference type="GO" id="GO:0005634">
    <property type="term" value="C:nucleus"/>
    <property type="evidence" value="ECO:0007669"/>
    <property type="project" value="UniProtKB-SubCell"/>
</dbReference>
<dbReference type="AlphaFoldDB" id="A0AA35K7J9"/>
<evidence type="ECO:0000256" key="2">
    <source>
        <dbReference type="ARBA" id="ARBA00022737"/>
    </source>
</evidence>
<dbReference type="GO" id="GO:0003682">
    <property type="term" value="F:chromatin binding"/>
    <property type="evidence" value="ECO:0007669"/>
    <property type="project" value="TreeGrafter"/>
</dbReference>
<feature type="repeat" description="ANK" evidence="5">
    <location>
        <begin position="738"/>
        <end position="770"/>
    </location>
</feature>
<dbReference type="PROSITE" id="PS00598">
    <property type="entry name" value="CHROMO_1"/>
    <property type="match status" value="1"/>
</dbReference>
<feature type="compositionally biased region" description="Basic and acidic residues" evidence="6">
    <location>
        <begin position="192"/>
        <end position="237"/>
    </location>
</feature>
<dbReference type="FunFam" id="2.40.50.40:FF:000022">
    <property type="entry name" value="M-phase phosphoprotein 8"/>
    <property type="match status" value="1"/>
</dbReference>
<feature type="region of interest" description="Disordered" evidence="6">
    <location>
        <begin position="1"/>
        <end position="46"/>
    </location>
</feature>
<dbReference type="InterPro" id="IPR036770">
    <property type="entry name" value="Ankyrin_rpt-contain_sf"/>
</dbReference>
<feature type="compositionally biased region" description="Basic and acidic residues" evidence="6">
    <location>
        <begin position="348"/>
        <end position="361"/>
    </location>
</feature>
<dbReference type="GO" id="GO:0000792">
    <property type="term" value="C:heterochromatin"/>
    <property type="evidence" value="ECO:0007669"/>
    <property type="project" value="TreeGrafter"/>
</dbReference>
<dbReference type="Proteomes" id="UP001178461">
    <property type="component" value="Chromosome 4"/>
</dbReference>
<dbReference type="Pfam" id="PF00023">
    <property type="entry name" value="Ank"/>
    <property type="match status" value="1"/>
</dbReference>
<feature type="compositionally biased region" description="Basic and acidic residues" evidence="6">
    <location>
        <begin position="419"/>
        <end position="438"/>
    </location>
</feature>
<feature type="compositionally biased region" description="Polar residues" evidence="6">
    <location>
        <begin position="385"/>
        <end position="395"/>
    </location>
</feature>
<dbReference type="PANTHER" id="PTHR24166:SF47">
    <property type="entry name" value="M-PHASE PHOSPHOPROTEIN 8"/>
    <property type="match status" value="1"/>
</dbReference>
<evidence type="ECO:0000256" key="1">
    <source>
        <dbReference type="ARBA" id="ARBA00004123"/>
    </source>
</evidence>
<feature type="region of interest" description="Disordered" evidence="6">
    <location>
        <begin position="539"/>
        <end position="576"/>
    </location>
</feature>
<dbReference type="PANTHER" id="PTHR24166">
    <property type="entry name" value="ROLLING PEBBLES, ISOFORM B"/>
    <property type="match status" value="1"/>
</dbReference>
<name>A0AA35K7J9_9SAUR</name>
<feature type="region of interest" description="Disordered" evidence="6">
    <location>
        <begin position="457"/>
        <end position="516"/>
    </location>
</feature>
<dbReference type="EMBL" id="OX395129">
    <property type="protein sequence ID" value="CAI5773207.1"/>
    <property type="molecule type" value="Genomic_DNA"/>
</dbReference>
<dbReference type="Pfam" id="PF00385">
    <property type="entry name" value="Chromo"/>
    <property type="match status" value="1"/>
</dbReference>
<evidence type="ECO:0000256" key="6">
    <source>
        <dbReference type="SAM" id="MobiDB-lite"/>
    </source>
</evidence>
<dbReference type="PROSITE" id="PS50297">
    <property type="entry name" value="ANK_REP_REGION"/>
    <property type="match status" value="3"/>
</dbReference>
<feature type="compositionally biased region" description="Basic and acidic residues" evidence="6">
    <location>
        <begin position="263"/>
        <end position="280"/>
    </location>
</feature>
<proteinExistence type="predicted"/>
<keyword evidence="3 5" id="KW-0040">ANK repeat</keyword>
<accession>A0AA35K7J9</accession>
<protein>
    <submittedName>
        <fullName evidence="8">M-phase phosphoprotein 8 isoform X1</fullName>
    </submittedName>
</protein>
<feature type="compositionally biased region" description="Acidic residues" evidence="6">
    <location>
        <begin position="118"/>
        <end position="130"/>
    </location>
</feature>
<dbReference type="InterPro" id="IPR000953">
    <property type="entry name" value="Chromo/chromo_shadow_dom"/>
</dbReference>
<dbReference type="Pfam" id="PF12796">
    <property type="entry name" value="Ank_2"/>
    <property type="match status" value="1"/>
</dbReference>
<feature type="repeat" description="ANK" evidence="5">
    <location>
        <begin position="705"/>
        <end position="737"/>
    </location>
</feature>
<dbReference type="InterPro" id="IPR023780">
    <property type="entry name" value="Chromo_domain"/>
</dbReference>
<evidence type="ECO:0000313" key="9">
    <source>
        <dbReference type="Proteomes" id="UP001178461"/>
    </source>
</evidence>
<feature type="region of interest" description="Disordered" evidence="6">
    <location>
        <begin position="101"/>
        <end position="438"/>
    </location>
</feature>
<dbReference type="PROSITE" id="PS50013">
    <property type="entry name" value="CHROMO_2"/>
    <property type="match status" value="1"/>
</dbReference>
<dbReference type="SUPFAM" id="SSF48403">
    <property type="entry name" value="Ankyrin repeat"/>
    <property type="match status" value="1"/>
</dbReference>
<dbReference type="InterPro" id="IPR017984">
    <property type="entry name" value="Chromo_dom_subgr"/>
</dbReference>
<dbReference type="InterPro" id="IPR050889">
    <property type="entry name" value="Dendritic_Spine_Reg/Scaffold"/>
</dbReference>
<feature type="compositionally biased region" description="Basic and acidic residues" evidence="6">
    <location>
        <begin position="324"/>
        <end position="341"/>
    </location>
</feature>
<feature type="repeat" description="ANK" evidence="5">
    <location>
        <begin position="672"/>
        <end position="704"/>
    </location>
</feature>
<dbReference type="InterPro" id="IPR016197">
    <property type="entry name" value="Chromo-like_dom_sf"/>
</dbReference>